<feature type="region of interest" description="Disordered" evidence="1">
    <location>
        <begin position="307"/>
        <end position="331"/>
    </location>
</feature>
<sequence>MPPLSGYPIVEERSLRPPQRRLGFLVRRDLAELPETPVGTVLVFAVNGAYKAYTEGEHLRGSEEAVVRARSVSVVYLRGRQVTVGVDIPSQDMGYAFQVRATFACRVTDPEAVVASGVEDAATILRNHLLDDAGLMRLGVTRPVEEVHLLSVEVTGRVRAYLEFCPPQLDGVSVALVNVALLPPNDILVHGQNLKRLKWSKESKELQWAIENRDVARIEEIFKRGAEATTAFGVSRDQLMMTDAVGITREAQESRMRSLSELINRLPDGSLDFLPIDTQRLIDRVMSSIVGGEASFIEAPRNGERLEIGEGRAAEDRGSGPRRIGLEDLDD</sequence>
<proteinExistence type="predicted"/>
<evidence type="ECO:0000313" key="3">
    <source>
        <dbReference type="Proteomes" id="UP001597024"/>
    </source>
</evidence>
<protein>
    <recommendedName>
        <fullName evidence="4">Band 7 domain-containing protein</fullName>
    </recommendedName>
</protein>
<reference evidence="3" key="1">
    <citation type="journal article" date="2019" name="Int. J. Syst. Evol. Microbiol.">
        <title>The Global Catalogue of Microorganisms (GCM) 10K type strain sequencing project: providing services to taxonomists for standard genome sequencing and annotation.</title>
        <authorList>
            <consortium name="The Broad Institute Genomics Platform"/>
            <consortium name="The Broad Institute Genome Sequencing Center for Infectious Disease"/>
            <person name="Wu L."/>
            <person name="Ma J."/>
        </authorList>
    </citation>
    <scope>NUCLEOTIDE SEQUENCE [LARGE SCALE GENOMIC DNA]</scope>
    <source>
        <strain evidence="3">CCUG 62974</strain>
    </source>
</reference>
<feature type="compositionally biased region" description="Basic and acidic residues" evidence="1">
    <location>
        <begin position="307"/>
        <end position="319"/>
    </location>
</feature>
<keyword evidence="3" id="KW-1185">Reference proteome</keyword>
<name>A0ABW3DI83_9ACTN</name>
<gene>
    <name evidence="2" type="ORF">ACFQ08_03365</name>
</gene>
<evidence type="ECO:0000313" key="2">
    <source>
        <dbReference type="EMBL" id="MFD0883600.1"/>
    </source>
</evidence>
<organism evidence="2 3">
    <name type="scientific">Streptosporangium algeriense</name>
    <dbReference type="NCBI Taxonomy" id="1682748"/>
    <lineage>
        <taxon>Bacteria</taxon>
        <taxon>Bacillati</taxon>
        <taxon>Actinomycetota</taxon>
        <taxon>Actinomycetes</taxon>
        <taxon>Streptosporangiales</taxon>
        <taxon>Streptosporangiaceae</taxon>
        <taxon>Streptosporangium</taxon>
    </lineage>
</organism>
<accession>A0ABW3DI83</accession>
<evidence type="ECO:0008006" key="4">
    <source>
        <dbReference type="Google" id="ProtNLM"/>
    </source>
</evidence>
<dbReference type="EMBL" id="JBHTHX010000053">
    <property type="protein sequence ID" value="MFD0883600.1"/>
    <property type="molecule type" value="Genomic_DNA"/>
</dbReference>
<comment type="caution">
    <text evidence="2">The sequence shown here is derived from an EMBL/GenBank/DDBJ whole genome shotgun (WGS) entry which is preliminary data.</text>
</comment>
<evidence type="ECO:0000256" key="1">
    <source>
        <dbReference type="SAM" id="MobiDB-lite"/>
    </source>
</evidence>
<dbReference type="Proteomes" id="UP001597024">
    <property type="component" value="Unassembled WGS sequence"/>
</dbReference>